<sequence length="435" mass="49841">MPGTPQQNGVAERRNRTLMEMVRSMMSYSSVPISLWGEALKTAMYILNRVPSKAVPKTPFELWTGRKPSLRHIHIWGCPAEARIYNPHEKKLDLRTIFGYFIGYPDKSKGYRFYCPNHSVRIVETSNARFLENGEINGSNEPRKDLIELPNSCKPVGCKWVFKTKRDAKGNIERFKARLVAKGFTQKEGIDYRDTFSPVSKKDSLSIIMALVAHFDLELHQMDVKTAFLNGNLDEDIYMEQPEGFAKKGNEHLVCKLKKSIYDLKQASRQWYIKFNNTITSFGFKENIVDQCIYLKVNGNKFIFLILYVDDILLASSDLGLLRETKEHLSKNFHMVDMGEANYVIGIEIFRDRSRGVLGLSQKGYIDRVLKRFNMQSCSSGIAPILKGDKLSKMQCPRNNMEMEQMKKIPYASAVGSLMYLKHVQDQISALLLAC</sequence>
<proteinExistence type="predicted"/>
<reference evidence="4 5" key="1">
    <citation type="journal article" date="2023" name="Hortic Res">
        <title>The complete reference genome for grapevine (Vitis vinifera L.) genetics and breeding.</title>
        <authorList>
            <person name="Shi X."/>
            <person name="Cao S."/>
            <person name="Wang X."/>
            <person name="Huang S."/>
            <person name="Wang Y."/>
            <person name="Liu Z."/>
            <person name="Liu W."/>
            <person name="Leng X."/>
            <person name="Peng Y."/>
            <person name="Wang N."/>
            <person name="Wang Y."/>
            <person name="Ma Z."/>
            <person name="Xu X."/>
            <person name="Zhang F."/>
            <person name="Xue H."/>
            <person name="Zhong H."/>
            <person name="Wang Y."/>
            <person name="Zhang K."/>
            <person name="Velt A."/>
            <person name="Avia K."/>
            <person name="Holtgrawe D."/>
            <person name="Grimplet J."/>
            <person name="Matus J.T."/>
            <person name="Ware D."/>
            <person name="Wu X."/>
            <person name="Wang H."/>
            <person name="Liu C."/>
            <person name="Fang Y."/>
            <person name="Rustenholz C."/>
            <person name="Cheng Z."/>
            <person name="Xiao H."/>
            <person name="Zhou Y."/>
        </authorList>
    </citation>
    <scope>NUCLEOTIDE SEQUENCE [LARGE SCALE GENOMIC DNA]</scope>
    <source>
        <strain evidence="5">cv. Pinot noir / PN40024</strain>
        <tissue evidence="4">Leaf</tissue>
    </source>
</reference>
<evidence type="ECO:0000256" key="2">
    <source>
        <dbReference type="ARBA" id="ARBA00022801"/>
    </source>
</evidence>
<organism evidence="4 5">
    <name type="scientific">Vitis vinifera</name>
    <name type="common">Grape</name>
    <dbReference type="NCBI Taxonomy" id="29760"/>
    <lineage>
        <taxon>Eukaryota</taxon>
        <taxon>Viridiplantae</taxon>
        <taxon>Streptophyta</taxon>
        <taxon>Embryophyta</taxon>
        <taxon>Tracheophyta</taxon>
        <taxon>Spermatophyta</taxon>
        <taxon>Magnoliopsida</taxon>
        <taxon>eudicotyledons</taxon>
        <taxon>Gunneridae</taxon>
        <taxon>Pentapetalae</taxon>
        <taxon>rosids</taxon>
        <taxon>Vitales</taxon>
        <taxon>Vitaceae</taxon>
        <taxon>Viteae</taxon>
        <taxon>Vitis</taxon>
    </lineage>
</organism>
<dbReference type="InterPro" id="IPR036397">
    <property type="entry name" value="RNaseH_sf"/>
</dbReference>
<feature type="domain" description="Integrase catalytic" evidence="3">
    <location>
        <begin position="1"/>
        <end position="67"/>
    </location>
</feature>
<dbReference type="PANTHER" id="PTHR42648:SF28">
    <property type="entry name" value="TRANSPOSON-ENCODED PROTEIN WITH RIBONUCLEASE H-LIKE AND RETROVIRUS ZINC FINGER-LIKE DOMAINS"/>
    <property type="match status" value="1"/>
</dbReference>
<evidence type="ECO:0000259" key="3">
    <source>
        <dbReference type="PROSITE" id="PS50994"/>
    </source>
</evidence>
<keyword evidence="5" id="KW-1185">Reference proteome</keyword>
<accession>A0ABY9D8K2</accession>
<dbReference type="Proteomes" id="UP001227230">
    <property type="component" value="Chromosome 14"/>
</dbReference>
<dbReference type="InterPro" id="IPR039537">
    <property type="entry name" value="Retrotran_Ty1/copia-like"/>
</dbReference>
<evidence type="ECO:0000256" key="1">
    <source>
        <dbReference type="ARBA" id="ARBA00022723"/>
    </source>
</evidence>
<dbReference type="Pfam" id="PF07727">
    <property type="entry name" value="RVT_2"/>
    <property type="match status" value="1"/>
</dbReference>
<protein>
    <recommendedName>
        <fullName evidence="3">Integrase catalytic domain-containing protein</fullName>
    </recommendedName>
</protein>
<gene>
    <name evidence="4" type="ORF">VitviT2T_021403</name>
</gene>
<dbReference type="EMBL" id="CP126661">
    <property type="protein sequence ID" value="WKA03283.1"/>
    <property type="molecule type" value="Genomic_DNA"/>
</dbReference>
<name>A0ABY9D8K2_VITVI</name>
<keyword evidence="2" id="KW-0378">Hydrolase</keyword>
<keyword evidence="1" id="KW-0479">Metal-binding</keyword>
<dbReference type="InterPro" id="IPR001584">
    <property type="entry name" value="Integrase_cat-core"/>
</dbReference>
<evidence type="ECO:0000313" key="4">
    <source>
        <dbReference type="EMBL" id="WKA03283.1"/>
    </source>
</evidence>
<dbReference type="SUPFAM" id="SSF56672">
    <property type="entry name" value="DNA/RNA polymerases"/>
    <property type="match status" value="1"/>
</dbReference>
<evidence type="ECO:0000313" key="5">
    <source>
        <dbReference type="Proteomes" id="UP001227230"/>
    </source>
</evidence>
<dbReference type="PROSITE" id="PS50994">
    <property type="entry name" value="INTEGRASE"/>
    <property type="match status" value="1"/>
</dbReference>
<dbReference type="SUPFAM" id="SSF53098">
    <property type="entry name" value="Ribonuclease H-like"/>
    <property type="match status" value="1"/>
</dbReference>
<dbReference type="PANTHER" id="PTHR42648">
    <property type="entry name" value="TRANSPOSASE, PUTATIVE-RELATED"/>
    <property type="match status" value="1"/>
</dbReference>
<dbReference type="InterPro" id="IPR013103">
    <property type="entry name" value="RVT_2"/>
</dbReference>
<dbReference type="Pfam" id="PF25597">
    <property type="entry name" value="SH3_retrovirus"/>
    <property type="match status" value="1"/>
</dbReference>
<dbReference type="InterPro" id="IPR057670">
    <property type="entry name" value="SH3_retrovirus"/>
</dbReference>
<dbReference type="InterPro" id="IPR012337">
    <property type="entry name" value="RNaseH-like_sf"/>
</dbReference>
<dbReference type="InterPro" id="IPR043502">
    <property type="entry name" value="DNA/RNA_pol_sf"/>
</dbReference>
<dbReference type="Gene3D" id="3.30.420.10">
    <property type="entry name" value="Ribonuclease H-like superfamily/Ribonuclease H"/>
    <property type="match status" value="1"/>
</dbReference>